<sequence>MEFRCNPITTKLKIPHVEDLVDKQSDAIARETFSEAVQNAMCSKYPKEAELCQLVREFYEAEDEPGLSVHERYRRRIAFRTLLLEGVIFCQFPPYGCYIRGIPNVMFQGFLTNIERRLQLFPFVKSGRYNVRALGSLEAENLFGQFQDLDPKGSGVMKAEDIPTALEHACKLLQVRLLPDRPFHMSLSRVKVYPTNELLIESGVDDRGRGLFVYPAFVSQITLRNDMFDAKSRGKRKARRRLVEIKKPNEAARGVSGVRQYHKCDESKILLGHSIF</sequence>
<name>A0ABY7E6E4_MYAAR</name>
<evidence type="ECO:0000313" key="2">
    <source>
        <dbReference type="Proteomes" id="UP001164746"/>
    </source>
</evidence>
<evidence type="ECO:0008006" key="3">
    <source>
        <dbReference type="Google" id="ProtNLM"/>
    </source>
</evidence>
<dbReference type="EMBL" id="CP111016">
    <property type="protein sequence ID" value="WAR04521.1"/>
    <property type="molecule type" value="Genomic_DNA"/>
</dbReference>
<gene>
    <name evidence="1" type="ORF">MAR_019890</name>
</gene>
<keyword evidence="2" id="KW-1185">Reference proteome</keyword>
<protein>
    <recommendedName>
        <fullName evidence="3">EF-hand domain-containing protein</fullName>
    </recommendedName>
</protein>
<evidence type="ECO:0000313" key="1">
    <source>
        <dbReference type="EMBL" id="WAR04521.1"/>
    </source>
</evidence>
<proteinExistence type="predicted"/>
<accession>A0ABY7E6E4</accession>
<dbReference type="Proteomes" id="UP001164746">
    <property type="component" value="Chromosome 5"/>
</dbReference>
<reference evidence="1" key="1">
    <citation type="submission" date="2022-11" db="EMBL/GenBank/DDBJ databases">
        <title>Centuries of genome instability and evolution in soft-shell clam transmissible cancer (bioRxiv).</title>
        <authorList>
            <person name="Hart S.F.M."/>
            <person name="Yonemitsu M.A."/>
            <person name="Giersch R.M."/>
            <person name="Beal B.F."/>
            <person name="Arriagada G."/>
            <person name="Davis B.W."/>
            <person name="Ostrander E.A."/>
            <person name="Goff S.P."/>
            <person name="Metzger M.J."/>
        </authorList>
    </citation>
    <scope>NUCLEOTIDE SEQUENCE</scope>
    <source>
        <strain evidence="1">MELC-2E11</strain>
        <tissue evidence="1">Siphon/mantle</tissue>
    </source>
</reference>
<organism evidence="1 2">
    <name type="scientific">Mya arenaria</name>
    <name type="common">Soft-shell clam</name>
    <dbReference type="NCBI Taxonomy" id="6604"/>
    <lineage>
        <taxon>Eukaryota</taxon>
        <taxon>Metazoa</taxon>
        <taxon>Spiralia</taxon>
        <taxon>Lophotrochozoa</taxon>
        <taxon>Mollusca</taxon>
        <taxon>Bivalvia</taxon>
        <taxon>Autobranchia</taxon>
        <taxon>Heteroconchia</taxon>
        <taxon>Euheterodonta</taxon>
        <taxon>Imparidentia</taxon>
        <taxon>Neoheterodontei</taxon>
        <taxon>Myida</taxon>
        <taxon>Myoidea</taxon>
        <taxon>Myidae</taxon>
        <taxon>Mya</taxon>
    </lineage>
</organism>